<evidence type="ECO:0000256" key="1">
    <source>
        <dbReference type="SAM" id="MobiDB-lite"/>
    </source>
</evidence>
<dbReference type="InterPro" id="IPR036397">
    <property type="entry name" value="RNaseH_sf"/>
</dbReference>
<dbReference type="InterPro" id="IPR001584">
    <property type="entry name" value="Integrase_cat-core"/>
</dbReference>
<dbReference type="Pfam" id="PF00665">
    <property type="entry name" value="rve"/>
    <property type="match status" value="1"/>
</dbReference>
<dbReference type="PROSITE" id="PS50994">
    <property type="entry name" value="INTEGRASE"/>
    <property type="match status" value="1"/>
</dbReference>
<sequence length="893" mass="103845">MMSELEFAEWCTRNNVSEPMLKAIQRIRLGNPSRSVVSGPRHVTGKFQSRKMGMSLQYESGTLELATLWDYEHNDENLEIYDQPSKLQISYMRISGKRDSYTDYPDFFVLNKTGCGYIECKPHKMLMKLTQEHPERYTFDGEHWHSPPCEEEVGKFGFTYRITTEMDLNMILYSNILYLDGYERHDLSNESRQRIFETVQTEPGITLFYLCQQFNSDDINKMIRTGDLYVDLHKYRLSDPDFVPVFSDEITGKTLDMLNHSKKSSAYQDQISPVQLEVNSKIVWSGRIWTIANVGSTQLTLIDPNKDDLVSLTNNQIRQLLREGIIKGIKLDDSETSEKAKEIILHASPKAQKEANYRASQVERYIAGDKSVIEEVSDRTLRDWTKKYRTAQQIYGIGYLGLLSKHGHKGRRDSRFDEALVTKMNEYIETHFENTTQETRKSIYNRFREECYQEGFRPPSFKTFLKAITKRDQYIQTLRRQGRRTAYQNEHPSNSELSIPNATRPLERAHIDHTQLDIFVVDGRTGLVLGKPWLSAMIDDCTRRVLGSYLTFEAPSAVSALMVLKDCIRRYQRLPKYIVADNGKEFHSTAFETFLAVYGVHLMHRPPAEARYGNRIERYFGTITTQMLKNLRGNSQATKTPRQMTKSIDPRRQAIWTLRALRTRLEEYFYDIYDCSLHSSLGCSPRELFESRLAMTGDRTFEMISYTPTIDILALPPTPKGSLKIHRAGVKFQNKYFWNPVFREPGVMGQNVPVVYDPWNAGVVYAFVKNQWHKCICKQFEYHGRSLKEIEIVTEEYRKKYRLGSYQSIDSSKLAHFISEIKEHDEYKLQVARDRALKECYSEGESEWPAQSDSNASRVIPGRDTNNSEPKHIPESIVTSTVVHRKPKKKERF</sequence>
<name>A0ABY6ZCT8_9BACL</name>
<evidence type="ECO:0000313" key="4">
    <source>
        <dbReference type="Proteomes" id="UP001164761"/>
    </source>
</evidence>
<feature type="domain" description="Integrase catalytic" evidence="2">
    <location>
        <begin position="501"/>
        <end position="693"/>
    </location>
</feature>
<feature type="compositionally biased region" description="Basic residues" evidence="1">
    <location>
        <begin position="883"/>
        <end position="893"/>
    </location>
</feature>
<keyword evidence="4" id="KW-1185">Reference proteome</keyword>
<feature type="region of interest" description="Disordered" evidence="1">
    <location>
        <begin position="843"/>
        <end position="893"/>
    </location>
</feature>
<gene>
    <name evidence="3" type="ORF">NZD89_20815</name>
</gene>
<reference evidence="3" key="1">
    <citation type="submission" date="2022-08" db="EMBL/GenBank/DDBJ databases">
        <title>Alicyclobacillus fastidiosus DSM 17978, complete genome.</title>
        <authorList>
            <person name="Wang Q."/>
            <person name="Cai R."/>
            <person name="Wang Z."/>
        </authorList>
    </citation>
    <scope>NUCLEOTIDE SEQUENCE</scope>
    <source>
        <strain evidence="3">DSM 17978</strain>
    </source>
</reference>
<proteinExistence type="predicted"/>
<dbReference type="InterPro" id="IPR015378">
    <property type="entry name" value="Transposase-like_Mu_C"/>
</dbReference>
<dbReference type="InterPro" id="IPR012337">
    <property type="entry name" value="RNaseH-like_sf"/>
</dbReference>
<evidence type="ECO:0000259" key="2">
    <source>
        <dbReference type="PROSITE" id="PS50994"/>
    </source>
</evidence>
<dbReference type="Gene3D" id="3.30.420.10">
    <property type="entry name" value="Ribonuclease H-like superfamily/Ribonuclease H"/>
    <property type="match status" value="1"/>
</dbReference>
<dbReference type="SUPFAM" id="SSF53098">
    <property type="entry name" value="Ribonuclease H-like"/>
    <property type="match status" value="1"/>
</dbReference>
<protein>
    <submittedName>
        <fullName evidence="3">DDE-type integrase/transposase/recombinase</fullName>
    </submittedName>
</protein>
<dbReference type="Pfam" id="PF09299">
    <property type="entry name" value="Mu-transpos_C"/>
    <property type="match status" value="1"/>
</dbReference>
<evidence type="ECO:0000313" key="3">
    <source>
        <dbReference type="EMBL" id="WAH40718.1"/>
    </source>
</evidence>
<dbReference type="EMBL" id="CP104067">
    <property type="protein sequence ID" value="WAH40718.1"/>
    <property type="molecule type" value="Genomic_DNA"/>
</dbReference>
<accession>A0ABY6ZCT8</accession>
<dbReference type="RefSeq" id="WP_268004614.1">
    <property type="nucleotide sequence ID" value="NZ_BSUT01000001.1"/>
</dbReference>
<dbReference type="Proteomes" id="UP001164761">
    <property type="component" value="Chromosome"/>
</dbReference>
<organism evidence="3 4">
    <name type="scientific">Alicyclobacillus fastidiosus</name>
    <dbReference type="NCBI Taxonomy" id="392011"/>
    <lineage>
        <taxon>Bacteria</taxon>
        <taxon>Bacillati</taxon>
        <taxon>Bacillota</taxon>
        <taxon>Bacilli</taxon>
        <taxon>Bacillales</taxon>
        <taxon>Alicyclobacillaceae</taxon>
        <taxon>Alicyclobacillus</taxon>
    </lineage>
</organism>